<dbReference type="EMBL" id="LSDK01000132">
    <property type="protein sequence ID" value="KXB73708.1"/>
    <property type="molecule type" value="Genomic_DNA"/>
</dbReference>
<dbReference type="InterPro" id="IPR002470">
    <property type="entry name" value="Peptidase_S9A"/>
</dbReference>
<dbReference type="OrthoDB" id="9801421at2"/>
<dbReference type="PRINTS" id="PR00862">
    <property type="entry name" value="PROLIGOPTASE"/>
</dbReference>
<feature type="domain" description="Peptidase S9A N-terminal" evidence="8">
    <location>
        <begin position="16"/>
        <end position="423"/>
    </location>
</feature>
<sequence length="699" mass="78975">MDLTQSSLPTLTPPRAEVQDECLTHLGRERIDPFYYIRDKEDPRVLEYLRAENAYTAEVMTSMHETEEQIFKEIVGRIKEDDQSYPTLRRGYYYYACTEKGKQYPSYYRVSKADFVERYGQCPTAIEGGELLFDVNALAEGHDAYIFAGYAVSPNNKLAAYFANTTGSYAEFDLHIRDLECDEDLAFTLSGVSSLAWAEDSETIYYTLIDETLRSTKAFAQRLTDAEPTLIYEEQDVRFSCSVSETKTREYIFLTAGSSTTTEEYYLTSDGSDRTPKLFLPREQDVRYSILSHREKFFIYYKDKASLNGMVYVTDKDKVQDRSAWKLFVPHRAEVRLDSIGVYASHVALEERQDGLTQIRVLSIEGEPCGSIHFPEPVYTISLKGNSTYEATTIRYSYSSPNRPSSLYEYDMEQRESRLLKQQEVGGGFSPKDYTVERLWATAPDGVRVPMTLLYRKGLKRDGSAPALLYGYGSYGVTLDAHFSVSVLSLVDRGFVYAQAQVRGGSDLGEQWYEDGKFLKKKNTFTDFIACAETLIAEGYTSAEHLTAEGGSAGGLLIGAVANSRPDLFHAMIAAVPFVDVATTMLDESLPLTTGEYEEWGNPNDPEYFDYMLSYSPYDNISAQSYPHLLVTGGLNDSQVLFHEPTKYVAKLRRLKTDDHLLLLKMNMDSGHGGATGRYDGIRDTAFEYAFLLLTLGMK</sequence>
<feature type="domain" description="Peptidase S9 prolyl oligopeptidase catalytic" evidence="7">
    <location>
        <begin position="482"/>
        <end position="697"/>
    </location>
</feature>
<dbReference type="InterPro" id="IPR029058">
    <property type="entry name" value="AB_hydrolase_fold"/>
</dbReference>
<gene>
    <name evidence="9" type="ORF">HMPREF3185_01910</name>
</gene>
<evidence type="ECO:0000256" key="6">
    <source>
        <dbReference type="ARBA" id="ARBA00081187"/>
    </source>
</evidence>
<evidence type="ECO:0000313" key="10">
    <source>
        <dbReference type="Proteomes" id="UP000070224"/>
    </source>
</evidence>
<keyword evidence="3" id="KW-0378">Hydrolase</keyword>
<evidence type="ECO:0000256" key="5">
    <source>
        <dbReference type="ARBA" id="ARBA00060121"/>
    </source>
</evidence>
<dbReference type="SUPFAM" id="SSF53474">
    <property type="entry name" value="alpha/beta-Hydrolases"/>
    <property type="match status" value="1"/>
</dbReference>
<proteinExistence type="inferred from homology"/>
<dbReference type="AlphaFoldDB" id="A0A134B183"/>
<evidence type="ECO:0000256" key="1">
    <source>
        <dbReference type="ARBA" id="ARBA00005228"/>
    </source>
</evidence>
<evidence type="ECO:0000259" key="7">
    <source>
        <dbReference type="Pfam" id="PF00326"/>
    </source>
</evidence>
<comment type="function">
    <text evidence="5">Cleaves peptide bonds on the C-terminal side of prolyl residues within peptides that are up to approximately 30 amino acids long. Has an absolute requirement for an X-Pro bond in the trans configuration immediately preceding the Pro-Y scissible bond.</text>
</comment>
<dbReference type="GO" id="GO:0006508">
    <property type="term" value="P:proteolysis"/>
    <property type="evidence" value="ECO:0007669"/>
    <property type="project" value="UniProtKB-KW"/>
</dbReference>
<reference evidence="10" key="1">
    <citation type="submission" date="2016-01" db="EMBL/GenBank/DDBJ databases">
        <authorList>
            <person name="Mitreva M."/>
            <person name="Pepin K.H."/>
            <person name="Mihindukulasuriya K.A."/>
            <person name="Fulton R."/>
            <person name="Fronick C."/>
            <person name="O'Laughlin M."/>
            <person name="Miner T."/>
            <person name="Herter B."/>
            <person name="Rosa B.A."/>
            <person name="Cordes M."/>
            <person name="Tomlinson C."/>
            <person name="Wollam A."/>
            <person name="Palsikar V.B."/>
            <person name="Mardis E.R."/>
            <person name="Wilson R.K."/>
        </authorList>
    </citation>
    <scope>NUCLEOTIDE SEQUENCE [LARGE SCALE GENOMIC DNA]</scope>
    <source>
        <strain evidence="10">KA00683</strain>
    </source>
</reference>
<dbReference type="InterPro" id="IPR051543">
    <property type="entry name" value="Serine_Peptidase_S9A"/>
</dbReference>
<dbReference type="Pfam" id="PF02897">
    <property type="entry name" value="Peptidase_S9_N"/>
    <property type="match status" value="1"/>
</dbReference>
<accession>A0A134B183</accession>
<dbReference type="InterPro" id="IPR001375">
    <property type="entry name" value="Peptidase_S9_cat"/>
</dbReference>
<organism evidence="9 10">
    <name type="scientific">Porphyromonas somerae</name>
    <dbReference type="NCBI Taxonomy" id="322095"/>
    <lineage>
        <taxon>Bacteria</taxon>
        <taxon>Pseudomonadati</taxon>
        <taxon>Bacteroidota</taxon>
        <taxon>Bacteroidia</taxon>
        <taxon>Bacteroidales</taxon>
        <taxon>Porphyromonadaceae</taxon>
        <taxon>Porphyromonas</taxon>
    </lineage>
</organism>
<dbReference type="FunFam" id="3.40.50.1820:FF:000005">
    <property type="entry name" value="Prolyl endopeptidase"/>
    <property type="match status" value="1"/>
</dbReference>
<dbReference type="GO" id="GO:0004252">
    <property type="term" value="F:serine-type endopeptidase activity"/>
    <property type="evidence" value="ECO:0007669"/>
    <property type="project" value="InterPro"/>
</dbReference>
<dbReference type="Pfam" id="PF00326">
    <property type="entry name" value="Peptidase_S9"/>
    <property type="match status" value="1"/>
</dbReference>
<evidence type="ECO:0000313" key="9">
    <source>
        <dbReference type="EMBL" id="KXB73708.1"/>
    </source>
</evidence>
<evidence type="ECO:0000259" key="8">
    <source>
        <dbReference type="Pfam" id="PF02897"/>
    </source>
</evidence>
<dbReference type="PANTHER" id="PTHR11757">
    <property type="entry name" value="PROTEASE FAMILY S9A OLIGOPEPTIDASE"/>
    <property type="match status" value="1"/>
</dbReference>
<dbReference type="STRING" id="322095.HMPREF3185_01910"/>
<dbReference type="SUPFAM" id="SSF50993">
    <property type="entry name" value="Peptidase/esterase 'gauge' domain"/>
    <property type="match status" value="1"/>
</dbReference>
<dbReference type="Gene3D" id="2.130.10.120">
    <property type="entry name" value="Prolyl oligopeptidase, N-terminal domain"/>
    <property type="match status" value="1"/>
</dbReference>
<dbReference type="Proteomes" id="UP000070224">
    <property type="component" value="Unassembled WGS sequence"/>
</dbReference>
<dbReference type="PATRIC" id="fig|322095.3.peg.1885"/>
<comment type="caution">
    <text evidence="9">The sequence shown here is derived from an EMBL/GenBank/DDBJ whole genome shotgun (WGS) entry which is preliminary data.</text>
</comment>
<protein>
    <recommendedName>
        <fullName evidence="6">Proline-specific endopeptidase</fullName>
    </recommendedName>
</protein>
<dbReference type="PANTHER" id="PTHR11757:SF19">
    <property type="entry name" value="PROLYL ENDOPEPTIDASE-LIKE"/>
    <property type="match status" value="1"/>
</dbReference>
<comment type="similarity">
    <text evidence="1">Belongs to the peptidase S9A family.</text>
</comment>
<evidence type="ECO:0000256" key="3">
    <source>
        <dbReference type="ARBA" id="ARBA00022801"/>
    </source>
</evidence>
<evidence type="ECO:0000256" key="2">
    <source>
        <dbReference type="ARBA" id="ARBA00022670"/>
    </source>
</evidence>
<keyword evidence="2 9" id="KW-0645">Protease</keyword>
<keyword evidence="10" id="KW-1185">Reference proteome</keyword>
<dbReference type="Gene3D" id="3.40.50.1820">
    <property type="entry name" value="alpha/beta hydrolase"/>
    <property type="match status" value="1"/>
</dbReference>
<dbReference type="InterPro" id="IPR023302">
    <property type="entry name" value="Pept_S9A_N"/>
</dbReference>
<keyword evidence="4" id="KW-0720">Serine protease</keyword>
<evidence type="ECO:0000256" key="4">
    <source>
        <dbReference type="ARBA" id="ARBA00022825"/>
    </source>
</evidence>
<name>A0A134B183_9PORP</name>